<dbReference type="Pfam" id="PF00795">
    <property type="entry name" value="CN_hydrolase"/>
    <property type="match status" value="1"/>
</dbReference>
<dbReference type="InterPro" id="IPR045378">
    <property type="entry name" value="LNT_N"/>
</dbReference>
<reference evidence="11 12" key="1">
    <citation type="submission" date="2020-03" db="EMBL/GenBank/DDBJ databases">
        <title>Two novel Motilibacter sp.</title>
        <authorList>
            <person name="Liu S."/>
        </authorList>
    </citation>
    <scope>NUCLEOTIDE SEQUENCE [LARGE SCALE GENOMIC DNA]</scope>
    <source>
        <strain evidence="11 12">E257</strain>
    </source>
</reference>
<feature type="transmembrane region" description="Helical" evidence="8">
    <location>
        <begin position="53"/>
        <end position="72"/>
    </location>
</feature>
<feature type="transmembrane region" description="Helical" evidence="8">
    <location>
        <begin position="188"/>
        <end position="209"/>
    </location>
</feature>
<accession>A0ABX0GUV1</accession>
<evidence type="ECO:0000256" key="7">
    <source>
        <dbReference type="ARBA" id="ARBA00023315"/>
    </source>
</evidence>
<keyword evidence="4 8" id="KW-0812">Transmembrane</keyword>
<dbReference type="SUPFAM" id="SSF56317">
    <property type="entry name" value="Carbon-nitrogen hydrolase"/>
    <property type="match status" value="1"/>
</dbReference>
<feature type="domain" description="CN hydrolase" evidence="10">
    <location>
        <begin position="215"/>
        <end position="472"/>
    </location>
</feature>
<dbReference type="Proteomes" id="UP000800981">
    <property type="component" value="Unassembled WGS sequence"/>
</dbReference>
<keyword evidence="5 8" id="KW-1133">Transmembrane helix</keyword>
<protein>
    <recommendedName>
        <fullName evidence="8">Apolipoprotein N-acyltransferase</fullName>
        <shortName evidence="8">ALP N-acyltransferase</shortName>
        <ecNumber evidence="8">2.3.1.269</ecNumber>
    </recommendedName>
</protein>
<feature type="transmembrane region" description="Helical" evidence="8">
    <location>
        <begin position="161"/>
        <end position="181"/>
    </location>
</feature>
<dbReference type="PANTHER" id="PTHR38686">
    <property type="entry name" value="APOLIPOPROTEIN N-ACYLTRANSFERASE"/>
    <property type="match status" value="1"/>
</dbReference>
<dbReference type="InterPro" id="IPR003010">
    <property type="entry name" value="C-N_Hydrolase"/>
</dbReference>
<evidence type="ECO:0000256" key="1">
    <source>
        <dbReference type="ARBA" id="ARBA00004651"/>
    </source>
</evidence>
<keyword evidence="3 8" id="KW-0808">Transferase</keyword>
<dbReference type="PANTHER" id="PTHR38686:SF1">
    <property type="entry name" value="APOLIPOPROTEIN N-ACYLTRANSFERASE"/>
    <property type="match status" value="1"/>
</dbReference>
<keyword evidence="6 8" id="KW-0472">Membrane</keyword>
<evidence type="ECO:0000313" key="11">
    <source>
        <dbReference type="EMBL" id="NHC14335.1"/>
    </source>
</evidence>
<dbReference type="InterPro" id="IPR004563">
    <property type="entry name" value="Apolipo_AcylTrfase"/>
</dbReference>
<evidence type="ECO:0000256" key="4">
    <source>
        <dbReference type="ARBA" id="ARBA00022692"/>
    </source>
</evidence>
<evidence type="ECO:0000313" key="12">
    <source>
        <dbReference type="Proteomes" id="UP000800981"/>
    </source>
</evidence>
<evidence type="ECO:0000256" key="3">
    <source>
        <dbReference type="ARBA" id="ARBA00022679"/>
    </source>
</evidence>
<dbReference type="HAMAP" id="MF_01148">
    <property type="entry name" value="Lnt"/>
    <property type="match status" value="1"/>
</dbReference>
<gene>
    <name evidence="8 11" type="primary">lnt</name>
    <name evidence="11" type="ORF">G9H71_11155</name>
</gene>
<keyword evidence="7 8" id="KW-0012">Acyltransferase</keyword>
<comment type="catalytic activity">
    <reaction evidence="8">
        <text>N-terminal S-1,2-diacyl-sn-glyceryl-L-cysteinyl-[lipoprotein] + a glycerophospholipid = N-acyl-S-1,2-diacyl-sn-glyceryl-L-cysteinyl-[lipoprotein] + a 2-acyl-sn-glycero-3-phospholipid + H(+)</text>
        <dbReference type="Rhea" id="RHEA:48228"/>
        <dbReference type="Rhea" id="RHEA-COMP:14681"/>
        <dbReference type="Rhea" id="RHEA-COMP:14684"/>
        <dbReference type="ChEBI" id="CHEBI:15378"/>
        <dbReference type="ChEBI" id="CHEBI:136912"/>
        <dbReference type="ChEBI" id="CHEBI:140656"/>
        <dbReference type="ChEBI" id="CHEBI:140657"/>
        <dbReference type="ChEBI" id="CHEBI:140660"/>
        <dbReference type="EC" id="2.3.1.269"/>
    </reaction>
</comment>
<dbReference type="EMBL" id="JAANNP010000005">
    <property type="protein sequence ID" value="NHC14335.1"/>
    <property type="molecule type" value="Genomic_DNA"/>
</dbReference>
<dbReference type="RefSeq" id="WP_166281740.1">
    <property type="nucleotide sequence ID" value="NZ_JAANNP010000005.1"/>
</dbReference>
<name>A0ABX0GUV1_9ACTN</name>
<dbReference type="PROSITE" id="PS51318">
    <property type="entry name" value="TAT"/>
    <property type="match status" value="1"/>
</dbReference>
<comment type="caution">
    <text evidence="8">Lacks conserved residue(s) required for the propagation of feature annotation.</text>
</comment>
<keyword evidence="12" id="KW-1185">Reference proteome</keyword>
<feature type="transmembrane region" description="Helical" evidence="8">
    <location>
        <begin position="84"/>
        <end position="105"/>
    </location>
</feature>
<dbReference type="InterPro" id="IPR036526">
    <property type="entry name" value="C-N_Hydrolase_sf"/>
</dbReference>
<evidence type="ECO:0000256" key="2">
    <source>
        <dbReference type="ARBA" id="ARBA00022475"/>
    </source>
</evidence>
<dbReference type="EC" id="2.3.1.269" evidence="8"/>
<sequence length="540" mass="56212">MAPAERSRRVALRAVAAAGSGALLLLAFAPYSVWPAAPAGVALLSLATRGVHARRGAALGLLAGVTFMVPLLEWSGVYVGPAPWLLLAASQAAFFAGLGSVLALLGRLSPALWAFGTGAAWVLQEALRGRLPYGGFPWGRLGLATGDAAYTHLARLGGVPLVTFGYALAGGCLAAAVLGAARRRTAGATIALAAAAAVTLGPLAVPFAAPAARSAVVAVVQGDVPREGLDFNAQRQAVLRNHVARTHELANRVRAGEVPAPEIVLWPENSSDIDPFLDPSSYALIDDAVRDIGVPVLVGAVLRGPGEMSSNTGILWDPETGPGQSYVKRHPVPFAEYIPMRSIARTVSSAVDRVTRDFAAGDRVGVFDSPAAAPTLRLGDVICFEVGYDGLIRDTVDEGAQVLVVQTNNATFGRTPQTEQQLQMSRLRAQETGRWVLVAATSGVSAVVSPAGDVVQRTELFEPDVLVQRIALADQGQRTLASRLGLLPEAALALAAVALAAVPLAGTRRGRRLVEGVRRGGSPRRGSDAQPARRTDGEQQ</sequence>
<dbReference type="CDD" id="cd07571">
    <property type="entry name" value="ALP_N-acyl_transferase"/>
    <property type="match status" value="1"/>
</dbReference>
<comment type="function">
    <text evidence="8">Catalyzes the phospholipid dependent N-acylation of the N-terminal cysteine of apolipoprotein, the last step in lipoprotein maturation.</text>
</comment>
<keyword evidence="2 8" id="KW-1003">Cell membrane</keyword>
<evidence type="ECO:0000256" key="8">
    <source>
        <dbReference type="HAMAP-Rule" id="MF_01148"/>
    </source>
</evidence>
<feature type="transmembrane region" description="Helical" evidence="8">
    <location>
        <begin position="12"/>
        <end position="33"/>
    </location>
</feature>
<comment type="subcellular location">
    <subcellularLocation>
        <location evidence="1 8">Cell membrane</location>
        <topology evidence="1 8">Multi-pass membrane protein</topology>
    </subcellularLocation>
</comment>
<evidence type="ECO:0000256" key="6">
    <source>
        <dbReference type="ARBA" id="ARBA00023136"/>
    </source>
</evidence>
<evidence type="ECO:0000256" key="5">
    <source>
        <dbReference type="ARBA" id="ARBA00022989"/>
    </source>
</evidence>
<feature type="region of interest" description="Disordered" evidence="9">
    <location>
        <begin position="513"/>
        <end position="540"/>
    </location>
</feature>
<dbReference type="InterPro" id="IPR006311">
    <property type="entry name" value="TAT_signal"/>
</dbReference>
<dbReference type="Pfam" id="PF20154">
    <property type="entry name" value="LNT_N"/>
    <property type="match status" value="1"/>
</dbReference>
<evidence type="ECO:0000256" key="9">
    <source>
        <dbReference type="SAM" id="MobiDB-lite"/>
    </source>
</evidence>
<dbReference type="NCBIfam" id="TIGR00546">
    <property type="entry name" value="lnt"/>
    <property type="match status" value="1"/>
</dbReference>
<feature type="compositionally biased region" description="Basic and acidic residues" evidence="9">
    <location>
        <begin position="525"/>
        <end position="540"/>
    </location>
</feature>
<evidence type="ECO:0000259" key="10">
    <source>
        <dbReference type="PROSITE" id="PS50263"/>
    </source>
</evidence>
<comment type="pathway">
    <text evidence="8">Protein modification; lipoprotein biosynthesis (N-acyl transfer).</text>
</comment>
<proteinExistence type="inferred from homology"/>
<dbReference type="Gene3D" id="3.60.110.10">
    <property type="entry name" value="Carbon-nitrogen hydrolase"/>
    <property type="match status" value="1"/>
</dbReference>
<comment type="similarity">
    <text evidence="8">Belongs to the CN hydrolase family. Apolipoprotein N-acyltransferase subfamily.</text>
</comment>
<comment type="caution">
    <text evidence="11">The sequence shown here is derived from an EMBL/GenBank/DDBJ whole genome shotgun (WGS) entry which is preliminary data.</text>
</comment>
<dbReference type="PROSITE" id="PS50263">
    <property type="entry name" value="CN_HYDROLASE"/>
    <property type="match status" value="1"/>
</dbReference>
<organism evidence="11 12">
    <name type="scientific">Motilibacter deserti</name>
    <dbReference type="NCBI Taxonomy" id="2714956"/>
    <lineage>
        <taxon>Bacteria</taxon>
        <taxon>Bacillati</taxon>
        <taxon>Actinomycetota</taxon>
        <taxon>Actinomycetes</taxon>
        <taxon>Motilibacterales</taxon>
        <taxon>Motilibacteraceae</taxon>
        <taxon>Motilibacter</taxon>
    </lineage>
</organism>